<accession>R4KPE9</accession>
<keyword evidence="3" id="KW-0411">Iron-sulfur</keyword>
<sequence>MAEEKKKKAYKFNFILDATKCMACAACELECKFGGIYIDDNVNYAINLDNCTRCGKCFRACPAGAISKVNIAA</sequence>
<name>R4KPE9_9FIRM</name>
<evidence type="ECO:0000256" key="1">
    <source>
        <dbReference type="ARBA" id="ARBA00022723"/>
    </source>
</evidence>
<dbReference type="EMBL" id="CP003273">
    <property type="protein sequence ID" value="AGL01496.1"/>
    <property type="molecule type" value="Genomic_DNA"/>
</dbReference>
<organism evidence="5 6">
    <name type="scientific">Desulfoscipio gibsoniae DSM 7213</name>
    <dbReference type="NCBI Taxonomy" id="767817"/>
    <lineage>
        <taxon>Bacteria</taxon>
        <taxon>Bacillati</taxon>
        <taxon>Bacillota</taxon>
        <taxon>Clostridia</taxon>
        <taxon>Eubacteriales</taxon>
        <taxon>Desulfallaceae</taxon>
        <taxon>Desulfoscipio</taxon>
    </lineage>
</organism>
<keyword evidence="2" id="KW-0408">Iron</keyword>
<evidence type="ECO:0000256" key="3">
    <source>
        <dbReference type="ARBA" id="ARBA00023014"/>
    </source>
</evidence>
<dbReference type="PROSITE" id="PS00198">
    <property type="entry name" value="4FE4S_FER_1"/>
    <property type="match status" value="1"/>
</dbReference>
<gene>
    <name evidence="5" type="ORF">Desgi_2057</name>
</gene>
<dbReference type="KEGG" id="dgi:Desgi_2057"/>
<dbReference type="InterPro" id="IPR017896">
    <property type="entry name" value="4Fe4S_Fe-S-bd"/>
</dbReference>
<dbReference type="PROSITE" id="PS51379">
    <property type="entry name" value="4FE4S_FER_2"/>
    <property type="match status" value="2"/>
</dbReference>
<dbReference type="GO" id="GO:0046872">
    <property type="term" value="F:metal ion binding"/>
    <property type="evidence" value="ECO:0007669"/>
    <property type="project" value="UniProtKB-KW"/>
</dbReference>
<evidence type="ECO:0000259" key="4">
    <source>
        <dbReference type="PROSITE" id="PS51379"/>
    </source>
</evidence>
<evidence type="ECO:0000313" key="5">
    <source>
        <dbReference type="EMBL" id="AGL01496.1"/>
    </source>
</evidence>
<keyword evidence="1" id="KW-0479">Metal-binding</keyword>
<dbReference type="eggNOG" id="COG1149">
    <property type="taxonomic scope" value="Bacteria"/>
</dbReference>
<reference evidence="5 6" key="1">
    <citation type="submission" date="2012-01" db="EMBL/GenBank/DDBJ databases">
        <title>Complete sequence of Desulfotomaculum gibsoniae DSM 7213.</title>
        <authorList>
            <consortium name="US DOE Joint Genome Institute"/>
            <person name="Lucas S."/>
            <person name="Han J."/>
            <person name="Lapidus A."/>
            <person name="Cheng J.-F."/>
            <person name="Goodwin L."/>
            <person name="Pitluck S."/>
            <person name="Peters L."/>
            <person name="Ovchinnikova G."/>
            <person name="Teshima H."/>
            <person name="Detter J.C."/>
            <person name="Han C."/>
            <person name="Tapia R."/>
            <person name="Land M."/>
            <person name="Hauser L."/>
            <person name="Kyrpides N."/>
            <person name="Ivanova N."/>
            <person name="Pagani I."/>
            <person name="Parshina S."/>
            <person name="Plugge C."/>
            <person name="Muyzer G."/>
            <person name="Kuever J."/>
            <person name="Ivanova A."/>
            <person name="Nazina T."/>
            <person name="Klenk H.-P."/>
            <person name="Brambilla E."/>
            <person name="Spring S."/>
            <person name="Stams A.F."/>
            <person name="Woyke T."/>
        </authorList>
    </citation>
    <scope>NUCLEOTIDE SEQUENCE [LARGE SCALE GENOMIC DNA]</scope>
    <source>
        <strain evidence="5 6">DSM 7213</strain>
    </source>
</reference>
<dbReference type="InterPro" id="IPR017900">
    <property type="entry name" value="4Fe4S_Fe_S_CS"/>
</dbReference>
<dbReference type="RefSeq" id="WP_006521922.1">
    <property type="nucleotide sequence ID" value="NC_021184.1"/>
</dbReference>
<proteinExistence type="predicted"/>
<dbReference type="HOGENOM" id="CLU_139698_11_4_9"/>
<feature type="domain" description="4Fe-4S ferredoxin-type" evidence="4">
    <location>
        <begin position="42"/>
        <end position="71"/>
    </location>
</feature>
<dbReference type="Proteomes" id="UP000013520">
    <property type="component" value="Chromosome"/>
</dbReference>
<dbReference type="GO" id="GO:0051536">
    <property type="term" value="F:iron-sulfur cluster binding"/>
    <property type="evidence" value="ECO:0007669"/>
    <property type="project" value="UniProtKB-KW"/>
</dbReference>
<dbReference type="AlphaFoldDB" id="R4KPE9"/>
<evidence type="ECO:0000313" key="6">
    <source>
        <dbReference type="Proteomes" id="UP000013520"/>
    </source>
</evidence>
<protein>
    <submittedName>
        <fullName evidence="5">4Fe-4S protein</fullName>
    </submittedName>
</protein>
<dbReference type="STRING" id="767817.Desgi_2057"/>
<dbReference type="Gene3D" id="3.30.70.20">
    <property type="match status" value="1"/>
</dbReference>
<dbReference type="Pfam" id="PF13187">
    <property type="entry name" value="Fer4_9"/>
    <property type="match status" value="1"/>
</dbReference>
<evidence type="ECO:0000256" key="2">
    <source>
        <dbReference type="ARBA" id="ARBA00023004"/>
    </source>
</evidence>
<feature type="domain" description="4Fe-4S ferredoxin-type" evidence="4">
    <location>
        <begin position="12"/>
        <end position="41"/>
    </location>
</feature>
<dbReference type="SUPFAM" id="SSF54862">
    <property type="entry name" value="4Fe-4S ferredoxins"/>
    <property type="match status" value="1"/>
</dbReference>
<keyword evidence="6" id="KW-1185">Reference proteome</keyword>